<dbReference type="EMBL" id="CAJVPK010003861">
    <property type="protein sequence ID" value="CAG8631699.1"/>
    <property type="molecule type" value="Genomic_DNA"/>
</dbReference>
<dbReference type="SUPFAM" id="SSF52540">
    <property type="entry name" value="P-loop containing nucleoside triphosphate hydrolases"/>
    <property type="match status" value="1"/>
</dbReference>
<dbReference type="PANTHER" id="PTHR11669:SF9">
    <property type="entry name" value="REPLICATION FACTOR C SUBUNIT 5"/>
    <property type="match status" value="1"/>
</dbReference>
<dbReference type="GO" id="GO:0005634">
    <property type="term" value="C:nucleus"/>
    <property type="evidence" value="ECO:0007669"/>
    <property type="project" value="TreeGrafter"/>
</dbReference>
<dbReference type="GO" id="GO:0003689">
    <property type="term" value="F:DNA clamp loader activity"/>
    <property type="evidence" value="ECO:0007669"/>
    <property type="project" value="TreeGrafter"/>
</dbReference>
<organism evidence="1 2">
    <name type="scientific">Diversispora eburnea</name>
    <dbReference type="NCBI Taxonomy" id="1213867"/>
    <lineage>
        <taxon>Eukaryota</taxon>
        <taxon>Fungi</taxon>
        <taxon>Fungi incertae sedis</taxon>
        <taxon>Mucoromycota</taxon>
        <taxon>Glomeromycotina</taxon>
        <taxon>Glomeromycetes</taxon>
        <taxon>Diversisporales</taxon>
        <taxon>Diversisporaceae</taxon>
        <taxon>Diversispora</taxon>
    </lineage>
</organism>
<gene>
    <name evidence="1" type="ORF">DEBURN_LOCUS10805</name>
</gene>
<dbReference type="GO" id="GO:0006261">
    <property type="term" value="P:DNA-templated DNA replication"/>
    <property type="evidence" value="ECO:0007669"/>
    <property type="project" value="TreeGrafter"/>
</dbReference>
<dbReference type="InterPro" id="IPR050238">
    <property type="entry name" value="DNA_Rep/Repair_Clamp_Loader"/>
</dbReference>
<dbReference type="GO" id="GO:0005663">
    <property type="term" value="C:DNA replication factor C complex"/>
    <property type="evidence" value="ECO:0007669"/>
    <property type="project" value="TreeGrafter"/>
</dbReference>
<dbReference type="InterPro" id="IPR027417">
    <property type="entry name" value="P-loop_NTPase"/>
</dbReference>
<name>A0A9N9DDS0_9GLOM</name>
<dbReference type="AlphaFoldDB" id="A0A9N9DDS0"/>
<keyword evidence="2" id="KW-1185">Reference proteome</keyword>
<dbReference type="OrthoDB" id="5548359at2759"/>
<proteinExistence type="predicted"/>
<dbReference type="Proteomes" id="UP000789706">
    <property type="component" value="Unassembled WGS sequence"/>
</dbReference>
<protein>
    <submittedName>
        <fullName evidence="1">5626_t:CDS:1</fullName>
    </submittedName>
</protein>
<dbReference type="Gene3D" id="3.40.50.300">
    <property type="entry name" value="P-loop containing nucleotide triphosphate hydrolases"/>
    <property type="match status" value="1"/>
</dbReference>
<dbReference type="Gene3D" id="1.20.272.10">
    <property type="match status" value="1"/>
</dbReference>
<accession>A0A9N9DDS0</accession>
<dbReference type="GO" id="GO:0006281">
    <property type="term" value="P:DNA repair"/>
    <property type="evidence" value="ECO:0007669"/>
    <property type="project" value="TreeGrafter"/>
</dbReference>
<dbReference type="PANTHER" id="PTHR11669">
    <property type="entry name" value="REPLICATION FACTOR C / DNA POLYMERASE III GAMMA-TAU SUBUNIT"/>
    <property type="match status" value="1"/>
</dbReference>
<reference evidence="1" key="1">
    <citation type="submission" date="2021-06" db="EMBL/GenBank/DDBJ databases">
        <authorList>
            <person name="Kallberg Y."/>
            <person name="Tangrot J."/>
            <person name="Rosling A."/>
        </authorList>
    </citation>
    <scope>NUCLEOTIDE SEQUENCE</scope>
    <source>
        <strain evidence="1">AZ414A</strain>
    </source>
</reference>
<comment type="caution">
    <text evidence="1">The sequence shown here is derived from an EMBL/GenBank/DDBJ whole genome shotgun (WGS) entry which is preliminary data.</text>
</comment>
<evidence type="ECO:0000313" key="1">
    <source>
        <dbReference type="EMBL" id="CAG8631699.1"/>
    </source>
</evidence>
<evidence type="ECO:0000313" key="2">
    <source>
        <dbReference type="Proteomes" id="UP000789706"/>
    </source>
</evidence>
<sequence>MSMYSIHCKNFIRIKRQIHKSNRTREQGSALLKKYPDRITSDIYTLLAQEPSIDKEAPTEIKRDQVPHLLFYGPPGTGKTTAIFSFCEKSNASDDRGINGDEYMQAQNALRRIVEKSTRNVRFFTAAYNYIDETVVYRYTRNPELEDIKYIVNTMLNDEFTTKYSNVQKLKRENSFALQDINR</sequence>
<feature type="non-terminal residue" evidence="1">
    <location>
        <position position="183"/>
    </location>
</feature>